<accession>A0AA50KJJ1</accession>
<evidence type="ECO:0000313" key="1">
    <source>
        <dbReference type="EMBL" id="WMB96295.1"/>
    </source>
</evidence>
<dbReference type="GO" id="GO:0019013">
    <property type="term" value="C:viral nucleocapsid"/>
    <property type="evidence" value="ECO:0007669"/>
    <property type="project" value="UniProtKB-KW"/>
</dbReference>
<keyword evidence="1" id="KW-0543">Viral nucleoprotein</keyword>
<reference evidence="1" key="1">
    <citation type="submission" date="2022-10" db="EMBL/GenBank/DDBJ databases">
        <title>Divergent RNA viruses in the cosmopolitan monoxenous trypanosomatid Leptomonas pyrrhocoris.</title>
        <authorList>
            <person name="Grybchuk D."/>
            <person name="Macedo D.H."/>
            <person name="Kostygov A."/>
            <person name="Votypka J."/>
            <person name="Sevcik J."/>
            <person name="Yurchenko V."/>
        </authorList>
    </citation>
    <scope>NUCLEOTIDE SEQUENCE</scope>
    <source>
        <strain evidence="1">LbvCZ-Br02</strain>
    </source>
</reference>
<sequence>MWPKALPTNNSTPTNHLHHFTALRLSTSCRRQHRGLSFRHPPHRNNRSSHLCPLVRVVEDTRNPQEPFRRNVALLQELNIPTLKLSVRDTKMASKQSPSSLTPIHLANNIRESRSNLPQSHIRKQPNHSTKQLHSCLTCCFRHRLFRQLLKVGATHVDDGGSLCAELHSLRTSAKDPFPHLEACEGIVGEVFQTES</sequence>
<organism evidence="1">
    <name type="scientific">Leptomonas pyrrhocoris leishbunyavirus 1</name>
    <dbReference type="NCBI Taxonomy" id="3070839"/>
    <lineage>
        <taxon>Viruses</taxon>
        <taxon>Riboviria</taxon>
        <taxon>Orthornavirae</taxon>
        <taxon>Negarnaviricota</taxon>
        <taxon>Polyploviricotina</taxon>
        <taxon>Bunyaviricetes</taxon>
        <taxon>Hareavirales</taxon>
        <taxon>Leishbuviridae</taxon>
    </lineage>
</organism>
<protein>
    <submittedName>
        <fullName evidence="1">Nucleocapsid</fullName>
    </submittedName>
</protein>
<name>A0AA50KJJ1_9VIRU</name>
<keyword evidence="1" id="KW-0946">Virion</keyword>
<dbReference type="EMBL" id="OP722871">
    <property type="protein sequence ID" value="WMB96295.1"/>
    <property type="molecule type" value="Viral_cRNA"/>
</dbReference>
<proteinExistence type="predicted"/>